<dbReference type="AlphaFoldDB" id="A0ABD0JDR7"/>
<reference evidence="1 2" key="1">
    <citation type="journal article" date="2023" name="Sci. Data">
        <title>Genome assembly of the Korean intertidal mud-creeper Batillaria attramentaria.</title>
        <authorList>
            <person name="Patra A.K."/>
            <person name="Ho P.T."/>
            <person name="Jun S."/>
            <person name="Lee S.J."/>
            <person name="Kim Y."/>
            <person name="Won Y.J."/>
        </authorList>
    </citation>
    <scope>NUCLEOTIDE SEQUENCE [LARGE SCALE GENOMIC DNA]</scope>
    <source>
        <strain evidence="1">Wonlab-2016</strain>
    </source>
</reference>
<gene>
    <name evidence="1" type="ORF">BaRGS_00035680</name>
</gene>
<evidence type="ECO:0000313" key="1">
    <source>
        <dbReference type="EMBL" id="KAK7471667.1"/>
    </source>
</evidence>
<keyword evidence="2" id="KW-1185">Reference proteome</keyword>
<accession>A0ABD0JDR7</accession>
<evidence type="ECO:0000313" key="2">
    <source>
        <dbReference type="Proteomes" id="UP001519460"/>
    </source>
</evidence>
<organism evidence="1 2">
    <name type="scientific">Batillaria attramentaria</name>
    <dbReference type="NCBI Taxonomy" id="370345"/>
    <lineage>
        <taxon>Eukaryota</taxon>
        <taxon>Metazoa</taxon>
        <taxon>Spiralia</taxon>
        <taxon>Lophotrochozoa</taxon>
        <taxon>Mollusca</taxon>
        <taxon>Gastropoda</taxon>
        <taxon>Caenogastropoda</taxon>
        <taxon>Sorbeoconcha</taxon>
        <taxon>Cerithioidea</taxon>
        <taxon>Batillariidae</taxon>
        <taxon>Batillaria</taxon>
    </lineage>
</organism>
<comment type="caution">
    <text evidence="1">The sequence shown here is derived from an EMBL/GenBank/DDBJ whole genome shotgun (WGS) entry which is preliminary data.</text>
</comment>
<protein>
    <submittedName>
        <fullName evidence="1">Uncharacterized protein</fullName>
    </submittedName>
</protein>
<sequence>VNYVTEQASEECDARAHRKRVARAHSTHAAPPGPKIMAFAKIWLACPGKVCWGAVSKGR</sequence>
<proteinExistence type="predicted"/>
<dbReference type="Proteomes" id="UP001519460">
    <property type="component" value="Unassembled WGS sequence"/>
</dbReference>
<name>A0ABD0JDR7_9CAEN</name>
<feature type="non-terminal residue" evidence="1">
    <location>
        <position position="1"/>
    </location>
</feature>
<dbReference type="EMBL" id="JACVVK020000483">
    <property type="protein sequence ID" value="KAK7471667.1"/>
    <property type="molecule type" value="Genomic_DNA"/>
</dbReference>